<proteinExistence type="predicted"/>
<dbReference type="SUPFAM" id="SSF47095">
    <property type="entry name" value="HMG-box"/>
    <property type="match status" value="1"/>
</dbReference>
<keyword evidence="1" id="KW-0238">DNA-binding</keyword>
<dbReference type="InterPro" id="IPR009071">
    <property type="entry name" value="HMG_box_dom"/>
</dbReference>
<keyword evidence="1" id="KW-0539">Nucleus</keyword>
<feature type="region of interest" description="Disordered" evidence="2">
    <location>
        <begin position="1"/>
        <end position="142"/>
    </location>
</feature>
<dbReference type="InterPro" id="IPR042477">
    <property type="entry name" value="HMGXB4"/>
</dbReference>
<dbReference type="Gene3D" id="1.10.30.10">
    <property type="entry name" value="High mobility group box domain"/>
    <property type="match status" value="1"/>
</dbReference>
<keyword evidence="5" id="KW-1185">Reference proteome</keyword>
<dbReference type="GO" id="GO:0003677">
    <property type="term" value="F:DNA binding"/>
    <property type="evidence" value="ECO:0007669"/>
    <property type="project" value="UniProtKB-UniRule"/>
</dbReference>
<dbReference type="PROSITE" id="PS50118">
    <property type="entry name" value="HMG_BOX_2"/>
    <property type="match status" value="1"/>
</dbReference>
<evidence type="ECO:0000256" key="1">
    <source>
        <dbReference type="PROSITE-ProRule" id="PRU00267"/>
    </source>
</evidence>
<feature type="DNA-binding region" description="HMG box" evidence="1">
    <location>
        <begin position="608"/>
        <end position="663"/>
    </location>
</feature>
<dbReference type="SMART" id="SM00398">
    <property type="entry name" value="HMG"/>
    <property type="match status" value="1"/>
</dbReference>
<feature type="domain" description="HMG box" evidence="3">
    <location>
        <begin position="608"/>
        <end position="663"/>
    </location>
</feature>
<evidence type="ECO:0000313" key="5">
    <source>
        <dbReference type="Proteomes" id="UP001634394"/>
    </source>
</evidence>
<accession>A0ABD3W4C8</accession>
<dbReference type="PANTHER" id="PTHR46584">
    <property type="entry name" value="HMG DOMAIN-CONTAINING PROTEIN 4"/>
    <property type="match status" value="1"/>
</dbReference>
<protein>
    <recommendedName>
        <fullName evidence="3">HMG box domain-containing protein</fullName>
    </recommendedName>
</protein>
<evidence type="ECO:0000259" key="3">
    <source>
        <dbReference type="PROSITE" id="PS50118"/>
    </source>
</evidence>
<feature type="compositionally biased region" description="Basic and acidic residues" evidence="2">
    <location>
        <begin position="58"/>
        <end position="68"/>
    </location>
</feature>
<feature type="compositionally biased region" description="Acidic residues" evidence="2">
    <location>
        <begin position="492"/>
        <end position="530"/>
    </location>
</feature>
<gene>
    <name evidence="4" type="ORF">ACJMK2_041504</name>
</gene>
<dbReference type="AlphaFoldDB" id="A0ABD3W4C8"/>
<reference evidence="4 5" key="1">
    <citation type="submission" date="2024-11" db="EMBL/GenBank/DDBJ databases">
        <title>Chromosome-level genome assembly of the freshwater bivalve Anodonta woodiana.</title>
        <authorList>
            <person name="Chen X."/>
        </authorList>
    </citation>
    <scope>NUCLEOTIDE SEQUENCE [LARGE SCALE GENOMIC DNA]</scope>
    <source>
        <strain evidence="4">MN2024</strain>
        <tissue evidence="4">Gills</tissue>
    </source>
</reference>
<dbReference type="InterPro" id="IPR036910">
    <property type="entry name" value="HMG_box_dom_sf"/>
</dbReference>
<feature type="compositionally biased region" description="Basic residues" evidence="2">
    <location>
        <begin position="544"/>
        <end position="555"/>
    </location>
</feature>
<evidence type="ECO:0000313" key="4">
    <source>
        <dbReference type="EMBL" id="KAL3868734.1"/>
    </source>
</evidence>
<feature type="compositionally biased region" description="Basic and acidic residues" evidence="2">
    <location>
        <begin position="100"/>
        <end position="114"/>
    </location>
</feature>
<dbReference type="Pfam" id="PF00505">
    <property type="entry name" value="HMG_box"/>
    <property type="match status" value="1"/>
</dbReference>
<feature type="compositionally biased region" description="Basic and acidic residues" evidence="2">
    <location>
        <begin position="580"/>
        <end position="590"/>
    </location>
</feature>
<feature type="compositionally biased region" description="Polar residues" evidence="2">
    <location>
        <begin position="121"/>
        <end position="131"/>
    </location>
</feature>
<sequence>MSAPKRKRSEDDNSFLTPASKMQKQEEVTRSGRVRKKPAKFFDSEEVYEPELQVEHVPSPEEETKVEDPPLVAAASPEPDMSLLDDMARSSGRVRKKSAKVREMEEFEEIEKKQFSKKTPVVTSQKAQSQAEPVLVVSSPKKPKTKQALDIVPAVSPSVNFALAAKLQAPNPQTSAAVLSKVKAKAEPVVFSVKSTPTVSRTPTQITTAVATQMAPMSSPVKSAKLTISQPVSGVSTMVSPTGVKAAIEPGQMIIKTKSPQGSVIKLLLNSPTQQNNPVVSTKAITQTSSSPEAIPTSSKKKAKEKKGATLENQPSIVAALSSQNKQVNELEIPHLKLLLGSVPQMGSPTKHVAGTNNPLLASAILSQTIKSNEQVKMIHLASPRGQVELQTIDNTDKFASKKTRGTNKPLKEQKQKKQKKAKQGTDTSSIELGITTIPHNPPEILLGGSPDEKNSRKKNPKSIPEPISTAGKELLDDADYGLDVSEVILGGEEEEENQMEGEEEEMEDEESFMDIEGDDEDDDEVEEGELIIAHETAPPKQKVDKKKAKPKGGKTRTNSSDSPSPFGDMSGSGEPLVMDLDKMKTDEKKKSLKKKPKEQPDQDKNKKKRAPTAYMIWCNIHRPKLVEENPRIDFSTVSKRLGEMWSSLSEKEKMVWRRKAKKLAGRGSTLITTGKTVSGKAISGKQITATQPTVTLSSSGAVKGTTPQVTTGAKAVKCSTPEEPFNPVKGFGSDPVDVAAHLKLIGESLSIIGMRLQEHRGLIAVQGSLSVLLDSMLCAFGPLMCLTQQLPELDGCLPETHLSTLENIAYVMPGL</sequence>
<dbReference type="GO" id="GO:0005634">
    <property type="term" value="C:nucleus"/>
    <property type="evidence" value="ECO:0007669"/>
    <property type="project" value="UniProtKB-UniRule"/>
</dbReference>
<feature type="compositionally biased region" description="Polar residues" evidence="2">
    <location>
        <begin position="276"/>
        <end position="298"/>
    </location>
</feature>
<organism evidence="4 5">
    <name type="scientific">Sinanodonta woodiana</name>
    <name type="common">Chinese pond mussel</name>
    <name type="synonym">Anodonta woodiana</name>
    <dbReference type="NCBI Taxonomy" id="1069815"/>
    <lineage>
        <taxon>Eukaryota</taxon>
        <taxon>Metazoa</taxon>
        <taxon>Spiralia</taxon>
        <taxon>Lophotrochozoa</taxon>
        <taxon>Mollusca</taxon>
        <taxon>Bivalvia</taxon>
        <taxon>Autobranchia</taxon>
        <taxon>Heteroconchia</taxon>
        <taxon>Palaeoheterodonta</taxon>
        <taxon>Unionida</taxon>
        <taxon>Unionoidea</taxon>
        <taxon>Unionidae</taxon>
        <taxon>Unioninae</taxon>
        <taxon>Sinanodonta</taxon>
    </lineage>
</organism>
<dbReference type="EMBL" id="JBJQND010000008">
    <property type="protein sequence ID" value="KAL3868734.1"/>
    <property type="molecule type" value="Genomic_DNA"/>
</dbReference>
<dbReference type="PANTHER" id="PTHR46584:SF1">
    <property type="entry name" value="HMG DOMAIN-CONTAINING PROTEIN 4"/>
    <property type="match status" value="1"/>
</dbReference>
<dbReference type="Proteomes" id="UP001634394">
    <property type="component" value="Unassembled WGS sequence"/>
</dbReference>
<evidence type="ECO:0000256" key="2">
    <source>
        <dbReference type="SAM" id="MobiDB-lite"/>
    </source>
</evidence>
<name>A0ABD3W4C8_SINWO</name>
<comment type="caution">
    <text evidence="4">The sequence shown here is derived from an EMBL/GenBank/DDBJ whole genome shotgun (WGS) entry which is preliminary data.</text>
</comment>
<feature type="region of interest" description="Disordered" evidence="2">
    <location>
        <begin position="392"/>
        <end position="611"/>
    </location>
</feature>
<dbReference type="CDD" id="cd00084">
    <property type="entry name" value="HMG-box_SF"/>
    <property type="match status" value="1"/>
</dbReference>
<feature type="region of interest" description="Disordered" evidence="2">
    <location>
        <begin position="276"/>
        <end position="310"/>
    </location>
</feature>